<feature type="transmembrane region" description="Helical" evidence="6">
    <location>
        <begin position="80"/>
        <end position="98"/>
    </location>
</feature>
<proteinExistence type="predicted"/>
<dbReference type="InterPro" id="IPR020846">
    <property type="entry name" value="MFS_dom"/>
</dbReference>
<feature type="transmembrane region" description="Helical" evidence="6">
    <location>
        <begin position="145"/>
        <end position="164"/>
    </location>
</feature>
<dbReference type="EMBL" id="CP046956">
    <property type="protein sequence ID" value="QTM98594.1"/>
    <property type="molecule type" value="Genomic_DNA"/>
</dbReference>
<feature type="transmembrane region" description="Helical" evidence="6">
    <location>
        <begin position="104"/>
        <end position="124"/>
    </location>
</feature>
<keyword evidence="3 6" id="KW-0812">Transmembrane</keyword>
<keyword evidence="5 6" id="KW-0472">Membrane</keyword>
<evidence type="ECO:0000313" key="8">
    <source>
        <dbReference type="EMBL" id="QTM98594.1"/>
    </source>
</evidence>
<dbReference type="SUPFAM" id="SSF103473">
    <property type="entry name" value="MFS general substrate transporter"/>
    <property type="match status" value="1"/>
</dbReference>
<keyword evidence="9" id="KW-1185">Reference proteome</keyword>
<feature type="transmembrane region" description="Helical" evidence="6">
    <location>
        <begin position="271"/>
        <end position="293"/>
    </location>
</feature>
<dbReference type="Pfam" id="PF11700">
    <property type="entry name" value="ATG22"/>
    <property type="match status" value="1"/>
</dbReference>
<feature type="transmembrane region" description="Helical" evidence="6">
    <location>
        <begin position="48"/>
        <end position="68"/>
    </location>
</feature>
<protein>
    <submittedName>
        <fullName evidence="8">MFS transporter</fullName>
    </submittedName>
</protein>
<dbReference type="InterPro" id="IPR050495">
    <property type="entry name" value="ATG22/LtaA_families"/>
</dbReference>
<feature type="domain" description="Major facilitator superfamily (MFS) profile" evidence="7">
    <location>
        <begin position="1"/>
        <end position="418"/>
    </location>
</feature>
<feature type="transmembrane region" description="Helical" evidence="6">
    <location>
        <begin position="300"/>
        <end position="318"/>
    </location>
</feature>
<dbReference type="Gene3D" id="1.20.1250.20">
    <property type="entry name" value="MFS general substrate transporter like domains"/>
    <property type="match status" value="1"/>
</dbReference>
<dbReference type="Proteomes" id="UP000665043">
    <property type="component" value="Chromosome"/>
</dbReference>
<feature type="transmembrane region" description="Helical" evidence="6">
    <location>
        <begin position="358"/>
        <end position="377"/>
    </location>
</feature>
<reference evidence="8 9" key="1">
    <citation type="submission" date="2019-12" db="EMBL/GenBank/DDBJ databases">
        <title>The whole genome sequencing of a strain isolated from a Mars analog, Dalangtan Playa.</title>
        <authorList>
            <person name="Huang T."/>
        </authorList>
    </citation>
    <scope>NUCLEOTIDE SEQUENCE [LARGE SCALE GENOMIC DNA]</scope>
    <source>
        <strain evidence="8 9">DP4-553-S</strain>
    </source>
</reference>
<feature type="transmembrane region" description="Helical" evidence="6">
    <location>
        <begin position="176"/>
        <end position="197"/>
    </location>
</feature>
<evidence type="ECO:0000313" key="9">
    <source>
        <dbReference type="Proteomes" id="UP000665043"/>
    </source>
</evidence>
<organism evidence="8 9">
    <name type="scientific">Sediminibacillus dalangtanensis</name>
    <dbReference type="NCBI Taxonomy" id="2729421"/>
    <lineage>
        <taxon>Bacteria</taxon>
        <taxon>Bacillati</taxon>
        <taxon>Bacillota</taxon>
        <taxon>Bacilli</taxon>
        <taxon>Bacillales</taxon>
        <taxon>Bacillaceae</taxon>
        <taxon>Sediminibacillus</taxon>
    </lineage>
</organism>
<sequence>MKNKRVRSWLLYDWGNSAFATTIMAAILPVFYYDVAAQGLPENTAASYWGYSQSLAVLLVAVMSPILGAISDYSAAKKQFLRFFAFMGMIASVLLAFVGEGDYLFASILLIIGTIGFSGGNVFYDAFLPEIAEGDNIDRISTRGFAYGYIGGGLLLAVNVLMLLKHDWFGMPDQAIASRVSFATVGLWWFVFSIPLFRNIQEEKKHQQQRSQSYVVIGFKRVAGTFRDLKQYRQLLVFLLAFWLYNDGVSTIIKMATIYGKDIGIDTNSLITALLITQFIGIPSTFFFGWLAGKITAKRALLISLYTYVAIVILGFFMVSAFHFYLLAVCVGLVQGGAQALSRSIYGRMVPGDRHAEFYGFYGISSKFAAVFGPFLFGFVGQLTGSSRYGIFSLLLFFIAGIVLLQMVNIDKGIEEANKQTNDDLKVEVH</sequence>
<evidence type="ECO:0000256" key="5">
    <source>
        <dbReference type="ARBA" id="ARBA00023136"/>
    </source>
</evidence>
<feature type="transmembrane region" description="Helical" evidence="6">
    <location>
        <begin position="389"/>
        <end position="410"/>
    </location>
</feature>
<evidence type="ECO:0000256" key="2">
    <source>
        <dbReference type="ARBA" id="ARBA00022448"/>
    </source>
</evidence>
<dbReference type="RefSeq" id="WP_209367429.1">
    <property type="nucleotide sequence ID" value="NZ_CP046956.1"/>
</dbReference>
<feature type="transmembrane region" description="Helical" evidence="6">
    <location>
        <begin position="12"/>
        <end position="33"/>
    </location>
</feature>
<dbReference type="InterPro" id="IPR024671">
    <property type="entry name" value="Atg22-like"/>
</dbReference>
<evidence type="ECO:0000259" key="7">
    <source>
        <dbReference type="PROSITE" id="PS50850"/>
    </source>
</evidence>
<evidence type="ECO:0000256" key="6">
    <source>
        <dbReference type="SAM" id="Phobius"/>
    </source>
</evidence>
<keyword evidence="2" id="KW-0813">Transport</keyword>
<comment type="subcellular location">
    <subcellularLocation>
        <location evidence="1">Cell membrane</location>
        <topology evidence="1">Multi-pass membrane protein</topology>
    </subcellularLocation>
</comment>
<name>A0ABX7VP32_9BACI</name>
<evidence type="ECO:0000256" key="4">
    <source>
        <dbReference type="ARBA" id="ARBA00022989"/>
    </source>
</evidence>
<dbReference type="PANTHER" id="PTHR23519:SF1">
    <property type="entry name" value="AUTOPHAGY-RELATED PROTEIN 22"/>
    <property type="match status" value="1"/>
</dbReference>
<keyword evidence="4 6" id="KW-1133">Transmembrane helix</keyword>
<evidence type="ECO:0000256" key="1">
    <source>
        <dbReference type="ARBA" id="ARBA00004651"/>
    </source>
</evidence>
<gene>
    <name evidence="8" type="ORF">ERJ70_04355</name>
</gene>
<dbReference type="PANTHER" id="PTHR23519">
    <property type="entry name" value="AUTOPHAGY-RELATED PROTEIN 22"/>
    <property type="match status" value="1"/>
</dbReference>
<dbReference type="PROSITE" id="PS50850">
    <property type="entry name" value="MFS"/>
    <property type="match status" value="1"/>
</dbReference>
<feature type="transmembrane region" description="Helical" evidence="6">
    <location>
        <begin position="235"/>
        <end position="259"/>
    </location>
</feature>
<dbReference type="InterPro" id="IPR036259">
    <property type="entry name" value="MFS_trans_sf"/>
</dbReference>
<evidence type="ECO:0000256" key="3">
    <source>
        <dbReference type="ARBA" id="ARBA00022692"/>
    </source>
</evidence>
<dbReference type="CDD" id="cd17482">
    <property type="entry name" value="MFS_YxiO_like"/>
    <property type="match status" value="1"/>
</dbReference>
<feature type="transmembrane region" description="Helical" evidence="6">
    <location>
        <begin position="324"/>
        <end position="346"/>
    </location>
</feature>
<accession>A0ABX7VP32</accession>